<dbReference type="EMBL" id="BDGJ01000100">
    <property type="protein sequence ID" value="GAW92784.1"/>
    <property type="molecule type" value="Genomic_DNA"/>
</dbReference>
<name>A0A1Z5HTD9_9FIRM</name>
<organism evidence="1 2">
    <name type="scientific">Calderihabitans maritimus</name>
    <dbReference type="NCBI Taxonomy" id="1246530"/>
    <lineage>
        <taxon>Bacteria</taxon>
        <taxon>Bacillati</taxon>
        <taxon>Bacillota</taxon>
        <taxon>Clostridia</taxon>
        <taxon>Neomoorellales</taxon>
        <taxon>Calderihabitantaceae</taxon>
        <taxon>Calderihabitans</taxon>
    </lineage>
</organism>
<evidence type="ECO:0000313" key="2">
    <source>
        <dbReference type="Proteomes" id="UP000197032"/>
    </source>
</evidence>
<dbReference type="Proteomes" id="UP000197032">
    <property type="component" value="Unassembled WGS sequence"/>
</dbReference>
<proteinExistence type="predicted"/>
<gene>
    <name evidence="1" type="ORF">KKC1_19330</name>
</gene>
<accession>A0A1Z5HTD9</accession>
<evidence type="ECO:0000313" key="1">
    <source>
        <dbReference type="EMBL" id="GAW92784.1"/>
    </source>
</evidence>
<dbReference type="AlphaFoldDB" id="A0A1Z5HTD9"/>
<comment type="caution">
    <text evidence="1">The sequence shown here is derived from an EMBL/GenBank/DDBJ whole genome shotgun (WGS) entry which is preliminary data.</text>
</comment>
<keyword evidence="2" id="KW-1185">Reference proteome</keyword>
<reference evidence="2" key="1">
    <citation type="journal article" date="2017" name="Appl. Environ. Microbiol.">
        <title>Genomic analysis of Calderihabitans maritimus KKC1, a thermophilic hydrogenogenic carboxydotrophic bacterium isolated from marine sediment.</title>
        <authorList>
            <person name="Omae K."/>
            <person name="Yoneda Y."/>
            <person name="Fukuyama Y."/>
            <person name="Yoshida T."/>
            <person name="Sako Y."/>
        </authorList>
    </citation>
    <scope>NUCLEOTIDE SEQUENCE [LARGE SCALE GENOMIC DNA]</scope>
    <source>
        <strain evidence="2">KKC1</strain>
    </source>
</reference>
<protein>
    <submittedName>
        <fullName evidence="1">Transposase</fullName>
    </submittedName>
</protein>
<sequence>MSDMLKLQGISVSPPTIQNILHKNGLGTKYERLLRLEEKAAREAITLTPEQIALIEKANPCFRERHVESSRPGELLAQDTFYVGHLKGIGKVYLQAVVDTYSSYAFGFLHTTKLPECSVAILHNDVLPFYRQYGLKLTFDSLT</sequence>